<sequence length="176" mass="18650">MRRPARPPTGWLEGFAAGQAEGLAAGRAEADTRSDRLSADLAGKLQDMTFNYAEARGQVLASLRPLFELLIDRLLPAIAAQAVAPWLVQALLDAARADSATPLVIHLHPERLGAVRACLPPGLPAQLRPDPALGLQAARLTSREGESDLDLDACLLALREALSTLLDATSGKVRHG</sequence>
<accession>A0A5C4NFB5</accession>
<proteinExistence type="predicted"/>
<dbReference type="OrthoDB" id="7870971at2"/>
<name>A0A5C4NFB5_9RHOB</name>
<gene>
    <name evidence="1" type="ORF">FHG71_11975</name>
</gene>
<protein>
    <recommendedName>
        <fullName evidence="3">Flagellar biosynthesis protein</fullName>
    </recommendedName>
</protein>
<comment type="caution">
    <text evidence="1">The sequence shown here is derived from an EMBL/GenBank/DDBJ whole genome shotgun (WGS) entry which is preliminary data.</text>
</comment>
<evidence type="ECO:0000313" key="1">
    <source>
        <dbReference type="EMBL" id="TNC71307.1"/>
    </source>
</evidence>
<reference evidence="1 2" key="1">
    <citation type="submission" date="2019-06" db="EMBL/GenBank/DDBJ databases">
        <authorList>
            <person name="Jiang L."/>
        </authorList>
    </citation>
    <scope>NUCLEOTIDE SEQUENCE [LARGE SCALE GENOMIC DNA]</scope>
    <source>
        <strain evidence="1 2">YIM 48858</strain>
    </source>
</reference>
<evidence type="ECO:0000313" key="2">
    <source>
        <dbReference type="Proteomes" id="UP000305709"/>
    </source>
</evidence>
<dbReference type="AlphaFoldDB" id="A0A5C4NFB5"/>
<dbReference type="RefSeq" id="WP_139081921.1">
    <property type="nucleotide sequence ID" value="NZ_VDFV01000015.1"/>
</dbReference>
<dbReference type="Proteomes" id="UP000305709">
    <property type="component" value="Unassembled WGS sequence"/>
</dbReference>
<evidence type="ECO:0008006" key="3">
    <source>
        <dbReference type="Google" id="ProtNLM"/>
    </source>
</evidence>
<dbReference type="EMBL" id="VDFV01000015">
    <property type="protein sequence ID" value="TNC71307.1"/>
    <property type="molecule type" value="Genomic_DNA"/>
</dbReference>
<organism evidence="1 2">
    <name type="scientific">Rubellimicrobium roseum</name>
    <dbReference type="NCBI Taxonomy" id="687525"/>
    <lineage>
        <taxon>Bacteria</taxon>
        <taxon>Pseudomonadati</taxon>
        <taxon>Pseudomonadota</taxon>
        <taxon>Alphaproteobacteria</taxon>
        <taxon>Rhodobacterales</taxon>
        <taxon>Roseobacteraceae</taxon>
        <taxon>Rubellimicrobium</taxon>
    </lineage>
</organism>
<keyword evidence="2" id="KW-1185">Reference proteome</keyword>